<name>A0ABV6DFE7_9BACL</name>
<organism evidence="1 2">
    <name type="scientific">Paenibacillus chartarius</name>
    <dbReference type="NCBI Taxonomy" id="747481"/>
    <lineage>
        <taxon>Bacteria</taxon>
        <taxon>Bacillati</taxon>
        <taxon>Bacillota</taxon>
        <taxon>Bacilli</taxon>
        <taxon>Bacillales</taxon>
        <taxon>Paenibacillaceae</taxon>
        <taxon>Paenibacillus</taxon>
    </lineage>
</organism>
<evidence type="ECO:0008006" key="3">
    <source>
        <dbReference type="Google" id="ProtNLM"/>
    </source>
</evidence>
<dbReference type="RefSeq" id="WP_377468334.1">
    <property type="nucleotide sequence ID" value="NZ_JBHLWN010000014.1"/>
</dbReference>
<dbReference type="Proteomes" id="UP001589776">
    <property type="component" value="Unassembled WGS sequence"/>
</dbReference>
<dbReference type="Gene3D" id="2.40.50.1020">
    <property type="entry name" value="LytTr DNA-binding domain"/>
    <property type="match status" value="1"/>
</dbReference>
<accession>A0ABV6DFE7</accession>
<comment type="caution">
    <text evidence="1">The sequence shown here is derived from an EMBL/GenBank/DDBJ whole genome shotgun (WGS) entry which is preliminary data.</text>
</comment>
<evidence type="ECO:0000313" key="2">
    <source>
        <dbReference type="Proteomes" id="UP001589776"/>
    </source>
</evidence>
<keyword evidence="2" id="KW-1185">Reference proteome</keyword>
<evidence type="ECO:0000313" key="1">
    <source>
        <dbReference type="EMBL" id="MFC0211359.1"/>
    </source>
</evidence>
<sequence length="114" mass="13410">MHVAPDKERAFEEFVLERDILYFRVGDHGLVSFHGRNFNWRKRFSTEELRKVTSQQAFFQVNTDCYVNTARVSVIRDGCVYFDTGELDGKSVMITKLRQSRLKDMLSRRLAKEA</sequence>
<gene>
    <name evidence="1" type="ORF">ACFFK0_02645</name>
</gene>
<reference evidence="1 2" key="1">
    <citation type="submission" date="2024-09" db="EMBL/GenBank/DDBJ databases">
        <authorList>
            <person name="Sun Q."/>
            <person name="Mori K."/>
        </authorList>
    </citation>
    <scope>NUCLEOTIDE SEQUENCE [LARGE SCALE GENOMIC DNA]</scope>
    <source>
        <strain evidence="1 2">CCM 7759</strain>
    </source>
</reference>
<proteinExistence type="predicted"/>
<dbReference type="EMBL" id="JBHLWN010000014">
    <property type="protein sequence ID" value="MFC0211359.1"/>
    <property type="molecule type" value="Genomic_DNA"/>
</dbReference>
<protein>
    <recommendedName>
        <fullName evidence="3">HTH LytTR-type domain-containing protein</fullName>
    </recommendedName>
</protein>